<name>A0A5P6PB92_9BRAD</name>
<feature type="region of interest" description="Disordered" evidence="1">
    <location>
        <begin position="77"/>
        <end position="116"/>
    </location>
</feature>
<evidence type="ECO:0000313" key="2">
    <source>
        <dbReference type="EMBL" id="QFI74743.1"/>
    </source>
</evidence>
<protein>
    <submittedName>
        <fullName evidence="2">Uncharacterized protein</fullName>
    </submittedName>
</protein>
<dbReference type="EMBL" id="CP044543">
    <property type="protein sequence ID" value="QFI74743.1"/>
    <property type="molecule type" value="Genomic_DNA"/>
</dbReference>
<reference evidence="3" key="1">
    <citation type="submission" date="2019-10" db="EMBL/GenBank/DDBJ databases">
        <title>Complete Genome Sequence of Bradyrhizobium betae type strain PL7HG1T.</title>
        <authorList>
            <person name="Bromfield E.S.P."/>
            <person name="Cloutier S."/>
        </authorList>
    </citation>
    <scope>NUCLEOTIDE SEQUENCE [LARGE SCALE GENOMIC DNA]</scope>
    <source>
        <strain evidence="3">PL7HG1</strain>
    </source>
</reference>
<dbReference type="OrthoDB" id="8203586at2"/>
<evidence type="ECO:0000256" key="1">
    <source>
        <dbReference type="SAM" id="MobiDB-lite"/>
    </source>
</evidence>
<gene>
    <name evidence="2" type="ORF">F8237_21430</name>
</gene>
<proteinExistence type="predicted"/>
<accession>A0A5P6PB92</accession>
<feature type="compositionally biased region" description="Basic and acidic residues" evidence="1">
    <location>
        <begin position="77"/>
        <end position="87"/>
    </location>
</feature>
<evidence type="ECO:0000313" key="3">
    <source>
        <dbReference type="Proteomes" id="UP000325641"/>
    </source>
</evidence>
<dbReference type="KEGG" id="bbet:F8237_21430"/>
<dbReference type="Proteomes" id="UP000325641">
    <property type="component" value="Chromosome"/>
</dbReference>
<organism evidence="2 3">
    <name type="scientific">Bradyrhizobium betae</name>
    <dbReference type="NCBI Taxonomy" id="244734"/>
    <lineage>
        <taxon>Bacteria</taxon>
        <taxon>Pseudomonadati</taxon>
        <taxon>Pseudomonadota</taxon>
        <taxon>Alphaproteobacteria</taxon>
        <taxon>Hyphomicrobiales</taxon>
        <taxon>Nitrobacteraceae</taxon>
        <taxon>Bradyrhizobium</taxon>
    </lineage>
</organism>
<dbReference type="RefSeq" id="WP_151647675.1">
    <property type="nucleotide sequence ID" value="NZ_CP044543.1"/>
</dbReference>
<dbReference type="AlphaFoldDB" id="A0A5P6PB92"/>
<sequence>MHHQTTSTRESLSAPIGDGELARLGGIAGILSRSADPERIDFMRVIPGWVLHERSEQPACDVPDAQPRKVYGILSRKADTESREEPAKLPTRHKAPMPGLRGPGSKSLKRSTSEFSEGFGQVAETRRCDRIRRAARRAEHELELEAAAQACGMTLREARAKELAGAQRACEIEYAGGPKASEYDHKLCENVERAQHFAKMRADEATRDDGSVFRWPGGIVVDGCWRAAFEKRGLKSSEHPHFERVAASAGRPNKKNLLAGDSKGGCWRHVKKLYALDRLYLYTCVVCKDMWRLDIDRDFESFQHLCAWIEYIVEEYDLPCRPHFYSAIPDERRPGMILHPHLWFLLPEGCAVWPNSPPRQHAMLKAVIEALAKAFGADKGGCTLPHMGKNPLSPLCEAHVIEPERMPTLGEWFEALDCEFVPDSSPALALTIQTVLDGASCLGEESTGWFKVTQAVGGQYGREMYKSGKVDISNVTRFAKAIQKAISGPLTQALRPTAGKQAATLAKMIESVSAYVARTFDPAKFDKKRRNKGAAAHLIHPGMTKEEREQVGGRYATTVRMDKSIEALAEAIRLDLLCGRSPTIASVAAKGIRCLNTVARHFDSAYAIAKSRIPEIQVSMSFRGLFWGRPALPALKAFPGPAAAVVASSASPLNSYPPEAGDPANPANPLIFEPVDYTGTDPADLDDPDDFIADALRRVEHARIHAPASVNSLRGARRRQIRTNASPVPVGAAFAAFRAAGIRSVYPTKRAA</sequence>